<feature type="transmembrane region" description="Helical" evidence="1">
    <location>
        <begin position="134"/>
        <end position="156"/>
    </location>
</feature>
<organism evidence="2 3">
    <name type="scientific">Natronoarchaeum philippinense</name>
    <dbReference type="NCBI Taxonomy" id="558529"/>
    <lineage>
        <taxon>Archaea</taxon>
        <taxon>Methanobacteriati</taxon>
        <taxon>Methanobacteriota</taxon>
        <taxon>Stenosarchaea group</taxon>
        <taxon>Halobacteria</taxon>
        <taxon>Halobacteriales</taxon>
        <taxon>Natronoarchaeaceae</taxon>
    </lineage>
</organism>
<feature type="transmembrane region" description="Helical" evidence="1">
    <location>
        <begin position="259"/>
        <end position="280"/>
    </location>
</feature>
<feature type="transmembrane region" description="Helical" evidence="1">
    <location>
        <begin position="190"/>
        <end position="212"/>
    </location>
</feature>
<feature type="transmembrane region" description="Helical" evidence="1">
    <location>
        <begin position="163"/>
        <end position="184"/>
    </location>
</feature>
<evidence type="ECO:0000256" key="1">
    <source>
        <dbReference type="SAM" id="Phobius"/>
    </source>
</evidence>
<dbReference type="EMBL" id="OBEJ01000001">
    <property type="protein sequence ID" value="SNZ04496.1"/>
    <property type="molecule type" value="Genomic_DNA"/>
</dbReference>
<keyword evidence="1" id="KW-0472">Membrane</keyword>
<dbReference type="RefSeq" id="WP_097007591.1">
    <property type="nucleotide sequence ID" value="NZ_OBEJ01000001.1"/>
</dbReference>
<evidence type="ECO:0008006" key="4">
    <source>
        <dbReference type="Google" id="ProtNLM"/>
    </source>
</evidence>
<evidence type="ECO:0000313" key="2">
    <source>
        <dbReference type="EMBL" id="SNZ04496.1"/>
    </source>
</evidence>
<evidence type="ECO:0000313" key="3">
    <source>
        <dbReference type="Proteomes" id="UP000219453"/>
    </source>
</evidence>
<proteinExistence type="predicted"/>
<gene>
    <name evidence="2" type="ORF">SAMN06269185_0581</name>
</gene>
<reference evidence="3" key="1">
    <citation type="submission" date="2017-09" db="EMBL/GenBank/DDBJ databases">
        <authorList>
            <person name="Varghese N."/>
            <person name="Submissions S."/>
        </authorList>
    </citation>
    <scope>NUCLEOTIDE SEQUENCE [LARGE SCALE GENOMIC DNA]</scope>
    <source>
        <strain evidence="3">DSM 27208</strain>
    </source>
</reference>
<keyword evidence="1" id="KW-1133">Transmembrane helix</keyword>
<dbReference type="OrthoDB" id="308439at2157"/>
<sequence length="282" mass="29458">MATETETTGVRQYGRDAVTRDLLVLLAVPACLVAIHALGSASLRADLALDHADPELAEFLTAAYVHATPRHLWNNVLGFLAGAPMAYMLCLRAGRRRWFHATLGSILVVVPVAVNAANYATLGLWYAGPPPTTSGFSAVVAATGGFVFVALVAWLADLYSRSTATFVGALVLLALVTTFYSVHVDALDPMLVGLLGVSAVLCLLALAVGSDLSIRADADLARHVAVRAVPVALVALLLVTFVVGLFPRETVREGMFVNVYAHGAGFVLGAAIAAGLAPLVED</sequence>
<keyword evidence="1" id="KW-0812">Transmembrane</keyword>
<keyword evidence="3" id="KW-1185">Reference proteome</keyword>
<feature type="transmembrane region" description="Helical" evidence="1">
    <location>
        <begin position="72"/>
        <end position="91"/>
    </location>
</feature>
<feature type="transmembrane region" description="Helical" evidence="1">
    <location>
        <begin position="224"/>
        <end position="247"/>
    </location>
</feature>
<feature type="transmembrane region" description="Helical" evidence="1">
    <location>
        <begin position="21"/>
        <end position="39"/>
    </location>
</feature>
<name>A0A285N962_NATPI</name>
<accession>A0A285N962</accession>
<dbReference type="Proteomes" id="UP000219453">
    <property type="component" value="Unassembled WGS sequence"/>
</dbReference>
<protein>
    <recommendedName>
        <fullName evidence="4">Rhomboid family protein</fullName>
    </recommendedName>
</protein>
<dbReference type="AlphaFoldDB" id="A0A285N962"/>
<feature type="transmembrane region" description="Helical" evidence="1">
    <location>
        <begin position="103"/>
        <end position="128"/>
    </location>
</feature>